<accession>M7R9X9</accession>
<dbReference type="HOGENOM" id="CLU_3276324_0_0_6"/>
<sequence length="41" mass="5101">MILQPSFFWRALLKIRRFSHDFNVRFGRFIVPYQSGRPERM</sequence>
<name>M7R9X9_SALDU</name>
<gene>
    <name evidence="1" type="ORF">A670_04685</name>
</gene>
<dbReference type="EMBL" id="APMR01000141">
    <property type="protein sequence ID" value="EMR50109.1"/>
    <property type="molecule type" value="Genomic_DNA"/>
</dbReference>
<proteinExistence type="predicted"/>
<dbReference type="Proteomes" id="UP000013259">
    <property type="component" value="Unassembled WGS sequence"/>
</dbReference>
<evidence type="ECO:0000313" key="2">
    <source>
        <dbReference type="Proteomes" id="UP000013259"/>
    </source>
</evidence>
<reference evidence="1 2" key="1">
    <citation type="submission" date="2013-02" db="EMBL/GenBank/DDBJ databases">
        <authorList>
            <person name="McClelland M."/>
            <person name="Porwollik S."/>
            <person name="Desai P."/>
            <person name="Cheng P."/>
            <person name="Wollam A."/>
            <person name="Pepin K."/>
            <person name="Bhonagiri V."/>
            <person name="Fulton L."/>
            <person name="Fulton R."/>
            <person name="Delehaunty K."/>
            <person name="Fronick C."/>
            <person name="Godfrey J."/>
            <person name="Waligorski J."/>
            <person name="Appelbaum E."/>
            <person name="Tomlinson C."/>
            <person name="Warren W."/>
            <person name="Sodergren E."/>
            <person name="Weinstock G."/>
            <person name="Wilson R.K."/>
        </authorList>
    </citation>
    <scope>NUCLEOTIDE SEQUENCE [LARGE SCALE GENOMIC DNA]</scope>
    <source>
        <strain evidence="1 2">UC16</strain>
    </source>
</reference>
<protein>
    <submittedName>
        <fullName evidence="1">Uncharacterized protein</fullName>
    </submittedName>
</protein>
<organism evidence="1 2">
    <name type="scientific">Salmonella enterica subsp. enterica serovar Dublin str. UC16</name>
    <dbReference type="NCBI Taxonomy" id="1192688"/>
    <lineage>
        <taxon>Bacteria</taxon>
        <taxon>Pseudomonadati</taxon>
        <taxon>Pseudomonadota</taxon>
        <taxon>Gammaproteobacteria</taxon>
        <taxon>Enterobacterales</taxon>
        <taxon>Enterobacteriaceae</taxon>
        <taxon>Salmonella</taxon>
    </lineage>
</organism>
<evidence type="ECO:0000313" key="1">
    <source>
        <dbReference type="EMBL" id="EMR50109.1"/>
    </source>
</evidence>
<comment type="caution">
    <text evidence="1">The sequence shown here is derived from an EMBL/GenBank/DDBJ whole genome shotgun (WGS) entry which is preliminary data.</text>
</comment>
<dbReference type="AlphaFoldDB" id="M7R9X9"/>